<proteinExistence type="predicted"/>
<dbReference type="Proteomes" id="UP001162131">
    <property type="component" value="Unassembled WGS sequence"/>
</dbReference>
<evidence type="ECO:0000313" key="2">
    <source>
        <dbReference type="EMBL" id="CAG9333943.1"/>
    </source>
</evidence>
<accession>A0AAU9K957</accession>
<feature type="transmembrane region" description="Helical" evidence="1">
    <location>
        <begin position="134"/>
        <end position="152"/>
    </location>
</feature>
<evidence type="ECO:0000256" key="1">
    <source>
        <dbReference type="SAM" id="Phobius"/>
    </source>
</evidence>
<dbReference type="EMBL" id="CAJZBQ010000057">
    <property type="protein sequence ID" value="CAG9333943.1"/>
    <property type="molecule type" value="Genomic_DNA"/>
</dbReference>
<evidence type="ECO:0000313" key="3">
    <source>
        <dbReference type="Proteomes" id="UP001162131"/>
    </source>
</evidence>
<keyword evidence="3" id="KW-1185">Reference proteome</keyword>
<keyword evidence="1" id="KW-1133">Transmembrane helix</keyword>
<comment type="caution">
    <text evidence="2">The sequence shown here is derived from an EMBL/GenBank/DDBJ whole genome shotgun (WGS) entry which is preliminary data.</text>
</comment>
<organism evidence="2 3">
    <name type="scientific">Blepharisma stoltei</name>
    <dbReference type="NCBI Taxonomy" id="1481888"/>
    <lineage>
        <taxon>Eukaryota</taxon>
        <taxon>Sar</taxon>
        <taxon>Alveolata</taxon>
        <taxon>Ciliophora</taxon>
        <taxon>Postciliodesmatophora</taxon>
        <taxon>Heterotrichea</taxon>
        <taxon>Heterotrichida</taxon>
        <taxon>Blepharismidae</taxon>
        <taxon>Blepharisma</taxon>
    </lineage>
</organism>
<keyword evidence="1" id="KW-0472">Membrane</keyword>
<keyword evidence="1" id="KW-0812">Transmembrane</keyword>
<name>A0AAU9K957_9CILI</name>
<gene>
    <name evidence="2" type="ORF">BSTOLATCC_MIC59752</name>
</gene>
<sequence>MIAFIFYLATIAQSIKVEYDKGKIKACLGLLRVKLEEAEDELEDILATTLQDEEMVINKIVADMMTNCLTNITEETTKFIMNNETITLNPNYNFLVAFNKQQFFEGKDPELTPLQLQIFEQLKIYRKEIESRSFNFSYLWGFLTFALGIFIFKKIKNYKKIKEN</sequence>
<protein>
    <submittedName>
        <fullName evidence="2">Uncharacterized protein</fullName>
    </submittedName>
</protein>
<dbReference type="AlphaFoldDB" id="A0AAU9K957"/>
<reference evidence="2" key="1">
    <citation type="submission" date="2021-09" db="EMBL/GenBank/DDBJ databases">
        <authorList>
            <consortium name="AG Swart"/>
            <person name="Singh M."/>
            <person name="Singh A."/>
            <person name="Seah K."/>
            <person name="Emmerich C."/>
        </authorList>
    </citation>
    <scope>NUCLEOTIDE SEQUENCE</scope>
    <source>
        <strain evidence="2">ATCC30299</strain>
    </source>
</reference>